<dbReference type="SUPFAM" id="SSF56935">
    <property type="entry name" value="Porins"/>
    <property type="match status" value="1"/>
</dbReference>
<name>A0A1W2EFP8_9SPHI</name>
<dbReference type="InterPro" id="IPR023996">
    <property type="entry name" value="TonB-dep_OMP_SusC/RagA"/>
</dbReference>
<keyword evidence="11" id="KW-1185">Reference proteome</keyword>
<dbReference type="InterPro" id="IPR012910">
    <property type="entry name" value="Plug_dom"/>
</dbReference>
<keyword evidence="2 7" id="KW-0813">Transport</keyword>
<dbReference type="NCBIfam" id="TIGR04056">
    <property type="entry name" value="OMP_RagA_SusC"/>
    <property type="match status" value="1"/>
</dbReference>
<evidence type="ECO:0000313" key="10">
    <source>
        <dbReference type="EMBL" id="SMD08533.1"/>
    </source>
</evidence>
<feature type="signal peptide" evidence="8">
    <location>
        <begin position="1"/>
        <end position="25"/>
    </location>
</feature>
<keyword evidence="4 7" id="KW-0812">Transmembrane</keyword>
<evidence type="ECO:0000256" key="2">
    <source>
        <dbReference type="ARBA" id="ARBA00022448"/>
    </source>
</evidence>
<comment type="similarity">
    <text evidence="7">Belongs to the TonB-dependent receptor family.</text>
</comment>
<proteinExistence type="inferred from homology"/>
<keyword evidence="3 7" id="KW-1134">Transmembrane beta strand</keyword>
<feature type="domain" description="TonB-dependent receptor plug" evidence="9">
    <location>
        <begin position="48"/>
        <end position="152"/>
    </location>
</feature>
<evidence type="ECO:0000256" key="6">
    <source>
        <dbReference type="ARBA" id="ARBA00023237"/>
    </source>
</evidence>
<accession>A0A1W2EFP8</accession>
<sequence>MIKKNTQLSIAAAGLLLFSCYQAQAQEKKADSLDKPVPLLYGSQHKKYITGAVSELKGADVSNVPGTNRLNSFSGRTTGFFVSQLDGLPGTEENAYQIRGFHSFNGTGRPLILINGRMDDVSMLEPNDIESVTVLKDAAAAVLSGLNSSNGVLLITTRRGQPGKIRVSYNVESSFQQPTRAPKFLDAYNYAVLYNEAQLNDNPAATPKYNAAALEGFRSGSDPFLYPDVDWTGTLLKKFSLQTRNNLNITGGTEQAKYYFSASYLNDNGIFNTDKNINTYNTNSNLNVLNVRANIDLDITKNLSLFTDVRSKREKRNAPGAYSESYDETIFGALYSTPANAYPLKNADGSLGGNLTYTNNPYGMLNYSGYSNYIITSLSTFSELTYDFNSLLKGLKLRANLGFTSYAELQFSRSKTFAVYSLNAGSSPATYTRLGTDGTQGTGSGGYTARQRIFDHSAALDYDAVFGGHSIAAMLMYERQQLDNGNSTELTRNFQGPKGRISYRFKNRYLLELVAALQGSEQYPKGNRYGFFPAVSAGWILSDEAFMKDSFISFLKIRGSYGRTGSLANGVYFDYLNAYAQGAAGVGGAAFGTVPANTQGVYQSQIGNPFITWEKSLKSNAGLDFSLFNGRLNASVDYFNEKTDDILVSNAISAMYGAPIVAPIGTFSNKGFEIGAGWADKAGELQYSITATYSSAKNKVTEKAEQFRNYSWMYETGNPRGTRMGYVFDRFFTENDNFTTLPNQSSLGTQRPGDLKYKDLNGDNVIDNNDITAIGYAKIPEVVYGANLGLKYKWLDLNVFFQGTARGTTYNSGATYNEFTNSGRGNVLEHHLQRWTPGSGQSAAYPRLTLSNTNNFVQNSYWLRDNSFLRLKYVELGYMLPAGLVNKIGISTARLFVNGNNVFLWDKVKQKDPEAQDNGLSYPLQRSFSVGLNVKF</sequence>
<dbReference type="EMBL" id="FWXT01000006">
    <property type="protein sequence ID" value="SMD08533.1"/>
    <property type="molecule type" value="Genomic_DNA"/>
</dbReference>
<dbReference type="Pfam" id="PF07715">
    <property type="entry name" value="Plug"/>
    <property type="match status" value="1"/>
</dbReference>
<dbReference type="Gene3D" id="2.40.170.20">
    <property type="entry name" value="TonB-dependent receptor, beta-barrel domain"/>
    <property type="match status" value="1"/>
</dbReference>
<dbReference type="PROSITE" id="PS52016">
    <property type="entry name" value="TONB_DEPENDENT_REC_3"/>
    <property type="match status" value="1"/>
</dbReference>
<dbReference type="RefSeq" id="WP_084241554.1">
    <property type="nucleotide sequence ID" value="NZ_FWXT01000006.1"/>
</dbReference>
<evidence type="ECO:0000256" key="5">
    <source>
        <dbReference type="ARBA" id="ARBA00023136"/>
    </source>
</evidence>
<protein>
    <submittedName>
        <fullName evidence="10">TonB-linked outer membrane protein, SusC/RagA family</fullName>
    </submittedName>
</protein>
<dbReference type="STRING" id="151894.SAMN04488524_4776"/>
<dbReference type="InterPro" id="IPR039426">
    <property type="entry name" value="TonB-dep_rcpt-like"/>
</dbReference>
<evidence type="ECO:0000256" key="1">
    <source>
        <dbReference type="ARBA" id="ARBA00004571"/>
    </source>
</evidence>
<comment type="subcellular location">
    <subcellularLocation>
        <location evidence="1 7">Cell outer membrane</location>
        <topology evidence="1 7">Multi-pass membrane protein</topology>
    </subcellularLocation>
</comment>
<dbReference type="Gene3D" id="2.170.130.10">
    <property type="entry name" value="TonB-dependent receptor, plug domain"/>
    <property type="match status" value="1"/>
</dbReference>
<evidence type="ECO:0000256" key="7">
    <source>
        <dbReference type="PROSITE-ProRule" id="PRU01360"/>
    </source>
</evidence>
<evidence type="ECO:0000313" key="11">
    <source>
        <dbReference type="Proteomes" id="UP000192756"/>
    </source>
</evidence>
<dbReference type="InterPro" id="IPR036942">
    <property type="entry name" value="Beta-barrel_TonB_sf"/>
</dbReference>
<dbReference type="GO" id="GO:0009279">
    <property type="term" value="C:cell outer membrane"/>
    <property type="evidence" value="ECO:0007669"/>
    <property type="project" value="UniProtKB-SubCell"/>
</dbReference>
<evidence type="ECO:0000259" key="9">
    <source>
        <dbReference type="Pfam" id="PF07715"/>
    </source>
</evidence>
<keyword evidence="6 7" id="KW-0998">Cell outer membrane</keyword>
<evidence type="ECO:0000256" key="4">
    <source>
        <dbReference type="ARBA" id="ARBA00022692"/>
    </source>
</evidence>
<dbReference type="Proteomes" id="UP000192756">
    <property type="component" value="Unassembled WGS sequence"/>
</dbReference>
<dbReference type="PROSITE" id="PS51257">
    <property type="entry name" value="PROKAR_LIPOPROTEIN"/>
    <property type="match status" value="1"/>
</dbReference>
<keyword evidence="8" id="KW-0732">Signal</keyword>
<gene>
    <name evidence="10" type="ORF">SAMN04488524_4776</name>
</gene>
<keyword evidence="5 7" id="KW-0472">Membrane</keyword>
<reference evidence="11" key="1">
    <citation type="submission" date="2017-04" db="EMBL/GenBank/DDBJ databases">
        <authorList>
            <person name="Varghese N."/>
            <person name="Submissions S."/>
        </authorList>
    </citation>
    <scope>NUCLEOTIDE SEQUENCE [LARGE SCALE GENOMIC DNA]</scope>
    <source>
        <strain evidence="11">DSM 12126</strain>
    </source>
</reference>
<organism evidence="10 11">
    <name type="scientific">Pedobacter africanus</name>
    <dbReference type="NCBI Taxonomy" id="151894"/>
    <lineage>
        <taxon>Bacteria</taxon>
        <taxon>Pseudomonadati</taxon>
        <taxon>Bacteroidota</taxon>
        <taxon>Sphingobacteriia</taxon>
        <taxon>Sphingobacteriales</taxon>
        <taxon>Sphingobacteriaceae</taxon>
        <taxon>Pedobacter</taxon>
    </lineage>
</organism>
<evidence type="ECO:0000256" key="3">
    <source>
        <dbReference type="ARBA" id="ARBA00022452"/>
    </source>
</evidence>
<evidence type="ECO:0000256" key="8">
    <source>
        <dbReference type="SAM" id="SignalP"/>
    </source>
</evidence>
<feature type="chain" id="PRO_5013389031" evidence="8">
    <location>
        <begin position="26"/>
        <end position="936"/>
    </location>
</feature>
<dbReference type="InterPro" id="IPR037066">
    <property type="entry name" value="Plug_dom_sf"/>
</dbReference>
<dbReference type="OrthoDB" id="9768177at2"/>
<dbReference type="AlphaFoldDB" id="A0A1W2EFP8"/>